<organism evidence="3 4">
    <name type="scientific">Setaria digitata</name>
    <dbReference type="NCBI Taxonomy" id="48799"/>
    <lineage>
        <taxon>Eukaryota</taxon>
        <taxon>Metazoa</taxon>
        <taxon>Ecdysozoa</taxon>
        <taxon>Nematoda</taxon>
        <taxon>Chromadorea</taxon>
        <taxon>Rhabditida</taxon>
        <taxon>Spirurina</taxon>
        <taxon>Spiruromorpha</taxon>
        <taxon>Filarioidea</taxon>
        <taxon>Setariidae</taxon>
        <taxon>Setaria</taxon>
    </lineage>
</organism>
<keyword evidence="2" id="KW-0812">Transmembrane</keyword>
<feature type="compositionally biased region" description="Basic and acidic residues" evidence="1">
    <location>
        <begin position="1"/>
        <end position="10"/>
    </location>
</feature>
<proteinExistence type="predicted"/>
<evidence type="ECO:0000256" key="2">
    <source>
        <dbReference type="SAM" id="Phobius"/>
    </source>
</evidence>
<reference evidence="4" key="1">
    <citation type="submission" date="2022-11" db="UniProtKB">
        <authorList>
            <consortium name="WormBaseParasite"/>
        </authorList>
    </citation>
    <scope>IDENTIFICATION</scope>
</reference>
<keyword evidence="2" id="KW-0472">Membrane</keyword>
<sequence length="101" mass="11772">MFENDEKKEENEEGFVKGNKLRESTAFPHTTSSAMAPIYKRNEFMVLSGGVAIYWIVTIFIGTLLTMCCICKRSHYNEDEDEDEEPQKRKTKKKEDGDLYH</sequence>
<accession>A0A915PWP2</accession>
<keyword evidence="2" id="KW-1133">Transmembrane helix</keyword>
<dbReference type="WBParaSite" id="sdigi.contig312.g7339.t1">
    <property type="protein sequence ID" value="sdigi.contig312.g7339.t1"/>
    <property type="gene ID" value="sdigi.contig312.g7339"/>
</dbReference>
<dbReference type="Proteomes" id="UP000887581">
    <property type="component" value="Unplaced"/>
</dbReference>
<dbReference type="AlphaFoldDB" id="A0A915PWP2"/>
<name>A0A915PWP2_9BILA</name>
<evidence type="ECO:0000256" key="1">
    <source>
        <dbReference type="SAM" id="MobiDB-lite"/>
    </source>
</evidence>
<feature type="region of interest" description="Disordered" evidence="1">
    <location>
        <begin position="77"/>
        <end position="101"/>
    </location>
</feature>
<evidence type="ECO:0000313" key="3">
    <source>
        <dbReference type="Proteomes" id="UP000887581"/>
    </source>
</evidence>
<keyword evidence="3" id="KW-1185">Reference proteome</keyword>
<feature type="transmembrane region" description="Helical" evidence="2">
    <location>
        <begin position="44"/>
        <end position="65"/>
    </location>
</feature>
<evidence type="ECO:0000313" key="4">
    <source>
        <dbReference type="WBParaSite" id="sdigi.contig312.g7339.t1"/>
    </source>
</evidence>
<feature type="region of interest" description="Disordered" evidence="1">
    <location>
        <begin position="1"/>
        <end position="22"/>
    </location>
</feature>
<protein>
    <submittedName>
        <fullName evidence="4">Uncharacterized protein</fullName>
    </submittedName>
</protein>